<protein>
    <submittedName>
        <fullName evidence="2">Uncharacterized protein</fullName>
    </submittedName>
</protein>
<feature type="region of interest" description="Disordered" evidence="1">
    <location>
        <begin position="613"/>
        <end position="765"/>
    </location>
</feature>
<feature type="compositionally biased region" description="Polar residues" evidence="1">
    <location>
        <begin position="1"/>
        <end position="12"/>
    </location>
</feature>
<feature type="compositionally biased region" description="Polar residues" evidence="1">
    <location>
        <begin position="589"/>
        <end position="604"/>
    </location>
</feature>
<feature type="region of interest" description="Disordered" evidence="1">
    <location>
        <begin position="889"/>
        <end position="909"/>
    </location>
</feature>
<feature type="compositionally biased region" description="Basic residues" evidence="1">
    <location>
        <begin position="729"/>
        <end position="745"/>
    </location>
</feature>
<feature type="compositionally biased region" description="Polar residues" evidence="1">
    <location>
        <begin position="751"/>
        <end position="765"/>
    </location>
</feature>
<feature type="compositionally biased region" description="Polar residues" evidence="1">
    <location>
        <begin position="118"/>
        <end position="127"/>
    </location>
</feature>
<gene>
    <name evidence="2" type="ORF">V865_005534</name>
</gene>
<feature type="compositionally biased region" description="Low complexity" evidence="1">
    <location>
        <begin position="61"/>
        <end position="70"/>
    </location>
</feature>
<feature type="compositionally biased region" description="Polar residues" evidence="1">
    <location>
        <begin position="621"/>
        <end position="642"/>
    </location>
</feature>
<dbReference type="EMBL" id="CP144089">
    <property type="protein sequence ID" value="WWD07435.1"/>
    <property type="molecule type" value="Genomic_DNA"/>
</dbReference>
<feature type="compositionally biased region" description="Basic and acidic residues" evidence="1">
    <location>
        <begin position="97"/>
        <end position="112"/>
    </location>
</feature>
<evidence type="ECO:0000313" key="2">
    <source>
        <dbReference type="EMBL" id="WWD07435.1"/>
    </source>
</evidence>
<reference evidence="2 3" key="1">
    <citation type="submission" date="2024-01" db="EMBL/GenBank/DDBJ databases">
        <title>Comparative genomics of Cryptococcus and Kwoniella reveals pathogenesis evolution and contrasting modes of karyotype evolution via chromosome fusion or intercentromeric recombination.</title>
        <authorList>
            <person name="Coelho M.A."/>
            <person name="David-Palma M."/>
            <person name="Shea T."/>
            <person name="Bowers K."/>
            <person name="McGinley-Smith S."/>
            <person name="Mohammad A.W."/>
            <person name="Gnirke A."/>
            <person name="Yurkov A.M."/>
            <person name="Nowrousian M."/>
            <person name="Sun S."/>
            <person name="Cuomo C.A."/>
            <person name="Heitman J."/>
        </authorList>
    </citation>
    <scope>NUCLEOTIDE SEQUENCE [LARGE SCALE GENOMIC DNA]</scope>
    <source>
        <strain evidence="2 3">PYCC6329</strain>
    </source>
</reference>
<dbReference type="Proteomes" id="UP001358614">
    <property type="component" value="Chromosome 1"/>
</dbReference>
<evidence type="ECO:0000313" key="3">
    <source>
        <dbReference type="Proteomes" id="UP001358614"/>
    </source>
</evidence>
<feature type="compositionally biased region" description="Acidic residues" evidence="1">
    <location>
        <begin position="441"/>
        <end position="454"/>
    </location>
</feature>
<dbReference type="AlphaFoldDB" id="A0AAX4KP97"/>
<feature type="compositionally biased region" description="Polar residues" evidence="1">
    <location>
        <begin position="204"/>
        <end position="214"/>
    </location>
</feature>
<feature type="compositionally biased region" description="Polar residues" evidence="1">
    <location>
        <begin position="178"/>
        <end position="188"/>
    </location>
</feature>
<feature type="region of interest" description="Disordered" evidence="1">
    <location>
        <begin position="441"/>
        <end position="496"/>
    </location>
</feature>
<feature type="region of interest" description="Disordered" evidence="1">
    <location>
        <begin position="586"/>
        <end position="605"/>
    </location>
</feature>
<accession>A0AAX4KP97</accession>
<sequence length="943" mass="103883">MAPIRRSSTSGVVQPIGSRTRSKTNHPSSSSIFQDEPLTKRVRSKMTGVMDPKSTAEGNTSRSNASSSVSEGKKRGSNSNEITGPVRRSNRLSLQKSEVDQEKDQCETEGNHFKKFTRSLTTPSLPSKRTWVGPTRTQDKREYPDLEESSDSDTSSSSSSHIPSSTSYRPTKKKETKPSITSSSTCQSKVKKGKRDKNDHLPETNATIEINSEASRVPLRPIKDDISSFSFSLSNASISDQIIVTPLHARAIDHEDWKSSSQSSSARFPSIQLTQSDLAAIEAIEFQNFKRDEQDAQADAFPARSKDEDDHFDWADDGSDLTSLSQYGDCEVECYDHHGEYEEDEGMNDDWDRADVSGEEEGIIPFVNTIDVDLEPKVFTVHYGFGEKDLAGTLPPHIEEGIDEDAEPQFKNDMSEEEVVDGSVAEEDGKKTMEVDLIVEEDQKEALDEQDEEDKENRPIRAGFEADGTARLEHVSSEWKGPAPAQEDQGSLENRSGAAVDDLVGDKRAQEGGVTSHEWLSQDLELQGNTKLKQVDIKKEAMEKEPVTFLWKPSSRTMIYYEPQKQEHKGIAQGSRTALKYAEPEGFKTRQSSLEPSTTPPLETSQEKLRLVDTFPRPESTETIELSSDSGSDPMRLTSNLPSIPPEAPRIRSRSDPQVEILLIDSNSNPTSTPSPPQMEGTPLIVRFPVPKIPKSELPPVSTKPSGKGSRGGAARGRSITEGPTRGRGAGRGRGRGRGRKRSKSIKVPSLTITSPEGTTSPIPVQAENRQVFSAVEEPSCNFWNRPGSAASNQPRTIYDAQPHQSEDTPNLHLLADVALALNELDNRNQKSPGSGSARYWATVMGVTPQSTKLDILAVVSKNIDNLPRFGFDRDGQPLNASPSIIASREIGMSSDRHPPKRPRPPQKSVTFARHNTFAAVPSDRSRPIVRLPTSAVRDEPRV</sequence>
<dbReference type="KEGG" id="ker:91104335"/>
<feature type="compositionally biased region" description="Basic and acidic residues" evidence="1">
    <location>
        <begin position="468"/>
        <end position="477"/>
    </location>
</feature>
<evidence type="ECO:0000256" key="1">
    <source>
        <dbReference type="SAM" id="MobiDB-lite"/>
    </source>
</evidence>
<feature type="compositionally biased region" description="Low complexity" evidence="1">
    <location>
        <begin position="152"/>
        <end position="167"/>
    </location>
</feature>
<name>A0AAX4KP97_9TREE</name>
<feature type="region of interest" description="Disordered" evidence="1">
    <location>
        <begin position="1"/>
        <end position="215"/>
    </location>
</feature>
<feature type="region of interest" description="Disordered" evidence="1">
    <location>
        <begin position="923"/>
        <end position="943"/>
    </location>
</feature>
<keyword evidence="3" id="KW-1185">Reference proteome</keyword>
<dbReference type="GeneID" id="91104335"/>
<organism evidence="2 3">
    <name type="scientific">Kwoniella europaea PYCC6329</name>
    <dbReference type="NCBI Taxonomy" id="1423913"/>
    <lineage>
        <taxon>Eukaryota</taxon>
        <taxon>Fungi</taxon>
        <taxon>Dikarya</taxon>
        <taxon>Basidiomycota</taxon>
        <taxon>Agaricomycotina</taxon>
        <taxon>Tremellomycetes</taxon>
        <taxon>Tremellales</taxon>
        <taxon>Cryptococcaceae</taxon>
        <taxon>Kwoniella</taxon>
    </lineage>
</organism>
<proteinExistence type="predicted"/>
<dbReference type="RefSeq" id="XP_066085402.1">
    <property type="nucleotide sequence ID" value="XM_066229305.1"/>
</dbReference>